<dbReference type="InterPro" id="IPR022075">
    <property type="entry name" value="Symplekin_C"/>
</dbReference>
<comment type="caution">
    <text evidence="22">The sequence shown here is derived from an EMBL/GenBank/DDBJ whole genome shotgun (WGS) entry which is preliminary data.</text>
</comment>
<dbReference type="PANTHER" id="PTHR45846">
    <property type="entry name" value="TRNA-DIHYDROURIDINE(47) SYNTHASE [NAD(P)(+)]-LIKE"/>
    <property type="match status" value="1"/>
</dbReference>
<evidence type="ECO:0000256" key="13">
    <source>
        <dbReference type="ARBA" id="ARBA00023027"/>
    </source>
</evidence>
<dbReference type="PROSITE" id="PS50103">
    <property type="entry name" value="ZF_C3H1"/>
    <property type="match status" value="1"/>
</dbReference>
<evidence type="ECO:0000256" key="5">
    <source>
        <dbReference type="ARBA" id="ARBA00022664"/>
    </source>
</evidence>
<dbReference type="InterPro" id="IPR032460">
    <property type="entry name" value="Symplekin/Pta1_N"/>
</dbReference>
<dbReference type="Pfam" id="PF11935">
    <property type="entry name" value="SYMPK_PTA1_N"/>
    <property type="match status" value="1"/>
</dbReference>
<dbReference type="InterPro" id="IPR035587">
    <property type="entry name" value="DUS-like_FMN-bd"/>
</dbReference>
<evidence type="ECO:0000256" key="11">
    <source>
        <dbReference type="ARBA" id="ARBA00022857"/>
    </source>
</evidence>
<dbReference type="GO" id="GO:0106414">
    <property type="term" value="F:mRNA dihydrouridine synthase activity"/>
    <property type="evidence" value="ECO:0007669"/>
    <property type="project" value="RHEA"/>
</dbReference>
<dbReference type="InterPro" id="IPR013785">
    <property type="entry name" value="Aldolase_TIM"/>
</dbReference>
<evidence type="ECO:0000256" key="6">
    <source>
        <dbReference type="ARBA" id="ARBA00022694"/>
    </source>
</evidence>
<dbReference type="InterPro" id="IPR018517">
    <property type="entry name" value="tRNA_hU_synthase_CS"/>
</dbReference>
<comment type="catalytic activity">
    <reaction evidence="15">
        <text>a 5,6-dihydrouridine in mRNA + NAD(+) = a uridine in mRNA + NADH + H(+)</text>
        <dbReference type="Rhea" id="RHEA:69851"/>
        <dbReference type="Rhea" id="RHEA-COMP:14658"/>
        <dbReference type="Rhea" id="RHEA-COMP:17789"/>
        <dbReference type="ChEBI" id="CHEBI:15378"/>
        <dbReference type="ChEBI" id="CHEBI:57540"/>
        <dbReference type="ChEBI" id="CHEBI:57945"/>
        <dbReference type="ChEBI" id="CHEBI:65315"/>
        <dbReference type="ChEBI" id="CHEBI:74443"/>
    </reaction>
    <physiologicalReaction direction="right-to-left" evidence="15">
        <dbReference type="Rhea" id="RHEA:69853"/>
    </physiologicalReaction>
</comment>
<dbReference type="Gene3D" id="1.25.10.10">
    <property type="entry name" value="Leucine-rich Repeat Variant"/>
    <property type="match status" value="1"/>
</dbReference>
<comment type="catalytic activity">
    <reaction evidence="14">
        <text>5,6-dihydrouridine(47) in tRNA + NAD(+) = uridine(47) in tRNA + NADH + H(+)</text>
        <dbReference type="Rhea" id="RHEA:53364"/>
        <dbReference type="Rhea" id="RHEA-COMP:13539"/>
        <dbReference type="Rhea" id="RHEA-COMP:13540"/>
        <dbReference type="ChEBI" id="CHEBI:15378"/>
        <dbReference type="ChEBI" id="CHEBI:57540"/>
        <dbReference type="ChEBI" id="CHEBI:57945"/>
        <dbReference type="ChEBI" id="CHEBI:65315"/>
        <dbReference type="ChEBI" id="CHEBI:74443"/>
        <dbReference type="EC" id="1.3.1.89"/>
    </reaction>
    <physiologicalReaction direction="right-to-left" evidence="14">
        <dbReference type="Rhea" id="RHEA:53366"/>
    </physiologicalReaction>
</comment>
<dbReference type="GO" id="GO:0006397">
    <property type="term" value="P:mRNA processing"/>
    <property type="evidence" value="ECO:0007669"/>
    <property type="project" value="UniProtKB-KW"/>
</dbReference>
<gene>
    <name evidence="22" type="ORF">FisN_12Hh152</name>
</gene>
<evidence type="ECO:0000259" key="21">
    <source>
        <dbReference type="PROSITE" id="PS50103"/>
    </source>
</evidence>
<evidence type="ECO:0000256" key="20">
    <source>
        <dbReference type="SAM" id="MobiDB-lite"/>
    </source>
</evidence>
<evidence type="ECO:0000313" key="23">
    <source>
        <dbReference type="Proteomes" id="UP000198406"/>
    </source>
</evidence>
<accession>A0A1Z5KBK5</accession>
<dbReference type="Pfam" id="PF01207">
    <property type="entry name" value="Dus"/>
    <property type="match status" value="1"/>
</dbReference>
<proteinExistence type="inferred from homology"/>
<keyword evidence="3 19" id="KW-0285">Flavoprotein</keyword>
<dbReference type="SUPFAM" id="SSF51395">
    <property type="entry name" value="FMN-linked oxidoreductases"/>
    <property type="match status" value="1"/>
</dbReference>
<dbReference type="CDD" id="cd02801">
    <property type="entry name" value="DUS_like_FMN"/>
    <property type="match status" value="1"/>
</dbReference>
<evidence type="ECO:0000256" key="14">
    <source>
        <dbReference type="ARBA" id="ARBA00048266"/>
    </source>
</evidence>
<feature type="region of interest" description="Disordered" evidence="20">
    <location>
        <begin position="1618"/>
        <end position="1648"/>
    </location>
</feature>
<evidence type="ECO:0000256" key="3">
    <source>
        <dbReference type="ARBA" id="ARBA00022630"/>
    </source>
</evidence>
<feature type="region of interest" description="Disordered" evidence="20">
    <location>
        <begin position="1479"/>
        <end position="1501"/>
    </location>
</feature>
<feature type="compositionally biased region" description="Basic residues" evidence="20">
    <location>
        <begin position="1490"/>
        <end position="1499"/>
    </location>
</feature>
<keyword evidence="4 19" id="KW-0288">FMN</keyword>
<protein>
    <recommendedName>
        <fullName evidence="2 19">tRNA-dihydrouridine(47) synthase [NAD(P)(+)]</fullName>
        <ecNumber evidence="19">1.3.1.-</ecNumber>
    </recommendedName>
    <alternativeName>
        <fullName evidence="19">tRNA-dihydrouridine synthase 3</fullName>
    </alternativeName>
</protein>
<feature type="compositionally biased region" description="Basic and acidic residues" evidence="20">
    <location>
        <begin position="1619"/>
        <end position="1631"/>
    </location>
</feature>
<feature type="zinc finger region" description="C3H1-type" evidence="18">
    <location>
        <begin position="1505"/>
        <end position="1533"/>
    </location>
</feature>
<evidence type="ECO:0000256" key="2">
    <source>
        <dbReference type="ARBA" id="ARBA00012376"/>
    </source>
</evidence>
<evidence type="ECO:0000256" key="4">
    <source>
        <dbReference type="ARBA" id="ARBA00022643"/>
    </source>
</evidence>
<evidence type="ECO:0000256" key="1">
    <source>
        <dbReference type="ARBA" id="ARBA00001917"/>
    </source>
</evidence>
<dbReference type="PANTHER" id="PTHR45846:SF1">
    <property type="entry name" value="TRNA-DIHYDROURIDINE(47) SYNTHASE [NAD(P)(+)]-LIKE"/>
    <property type="match status" value="1"/>
</dbReference>
<dbReference type="InParanoid" id="A0A1Z5KBK5"/>
<name>A0A1Z5KBK5_FISSO</name>
<dbReference type="GO" id="GO:0008270">
    <property type="term" value="F:zinc ion binding"/>
    <property type="evidence" value="ECO:0007669"/>
    <property type="project" value="UniProtKB-KW"/>
</dbReference>
<evidence type="ECO:0000256" key="17">
    <source>
        <dbReference type="ARBA" id="ARBA00049513"/>
    </source>
</evidence>
<keyword evidence="7 18" id="KW-0479">Metal-binding</keyword>
<evidence type="ECO:0000256" key="16">
    <source>
        <dbReference type="ARBA" id="ARBA00049447"/>
    </source>
</evidence>
<evidence type="ECO:0000256" key="19">
    <source>
        <dbReference type="RuleBase" id="RU291113"/>
    </source>
</evidence>
<dbReference type="InterPro" id="IPR000571">
    <property type="entry name" value="Znf_CCCH"/>
</dbReference>
<keyword evidence="11" id="KW-0521">NADP</keyword>
<reference evidence="22 23" key="1">
    <citation type="journal article" date="2015" name="Plant Cell">
        <title>Oil accumulation by the oleaginous diatom Fistulifera solaris as revealed by the genome and transcriptome.</title>
        <authorList>
            <person name="Tanaka T."/>
            <person name="Maeda Y."/>
            <person name="Veluchamy A."/>
            <person name="Tanaka M."/>
            <person name="Abida H."/>
            <person name="Marechal E."/>
            <person name="Bowler C."/>
            <person name="Muto M."/>
            <person name="Sunaga Y."/>
            <person name="Tanaka M."/>
            <person name="Yoshino T."/>
            <person name="Taniguchi T."/>
            <person name="Fukuda Y."/>
            <person name="Nemoto M."/>
            <person name="Matsumoto M."/>
            <person name="Wong P.S."/>
            <person name="Aburatani S."/>
            <person name="Fujibuchi W."/>
        </authorList>
    </citation>
    <scope>NUCLEOTIDE SEQUENCE [LARGE SCALE GENOMIC DNA]</scope>
    <source>
        <strain evidence="22 23">JPCC DA0580</strain>
    </source>
</reference>
<keyword evidence="6 19" id="KW-0819">tRNA processing</keyword>
<keyword evidence="10 18" id="KW-0862">Zinc</keyword>
<keyword evidence="23" id="KW-1185">Reference proteome</keyword>
<evidence type="ECO:0000256" key="7">
    <source>
        <dbReference type="ARBA" id="ARBA00022723"/>
    </source>
</evidence>
<evidence type="ECO:0000256" key="18">
    <source>
        <dbReference type="PROSITE-ProRule" id="PRU00723"/>
    </source>
</evidence>
<comment type="similarity">
    <text evidence="19">Belongs to the dus family. Dus3 subfamily.</text>
</comment>
<comment type="catalytic activity">
    <reaction evidence="17">
        <text>5,6-dihydrouridine(47) in tRNA + NADP(+) = uridine(47) in tRNA + NADPH + H(+)</text>
        <dbReference type="Rhea" id="RHEA:53360"/>
        <dbReference type="Rhea" id="RHEA-COMP:13539"/>
        <dbReference type="Rhea" id="RHEA-COMP:13540"/>
        <dbReference type="ChEBI" id="CHEBI:15378"/>
        <dbReference type="ChEBI" id="CHEBI:57783"/>
        <dbReference type="ChEBI" id="CHEBI:58349"/>
        <dbReference type="ChEBI" id="CHEBI:65315"/>
        <dbReference type="ChEBI" id="CHEBI:74443"/>
        <dbReference type="EC" id="1.3.1.89"/>
    </reaction>
    <physiologicalReaction direction="right-to-left" evidence="17">
        <dbReference type="Rhea" id="RHEA:53362"/>
    </physiologicalReaction>
</comment>
<evidence type="ECO:0000256" key="10">
    <source>
        <dbReference type="ARBA" id="ARBA00022833"/>
    </source>
</evidence>
<keyword evidence="9 18" id="KW-0863">Zinc-finger</keyword>
<dbReference type="InterPro" id="IPR011989">
    <property type="entry name" value="ARM-like"/>
</dbReference>
<keyword evidence="5" id="KW-0507">mRNA processing</keyword>
<dbReference type="OrthoDB" id="331600at2759"/>
<evidence type="ECO:0000256" key="12">
    <source>
        <dbReference type="ARBA" id="ARBA00023002"/>
    </source>
</evidence>
<dbReference type="EMBL" id="BDSP01000203">
    <property type="protein sequence ID" value="GAX23586.1"/>
    <property type="molecule type" value="Genomic_DNA"/>
</dbReference>
<dbReference type="FunFam" id="3.20.20.70:FF:000067">
    <property type="entry name" value="tRNA-dihydrouridine(47) synthase [NAD(P)(+)]"/>
    <property type="match status" value="1"/>
</dbReference>
<dbReference type="EC" id="1.3.1.-" evidence="19"/>
<evidence type="ECO:0000256" key="8">
    <source>
        <dbReference type="ARBA" id="ARBA00022737"/>
    </source>
</evidence>
<evidence type="ECO:0000313" key="22">
    <source>
        <dbReference type="EMBL" id="GAX23586.1"/>
    </source>
</evidence>
<feature type="domain" description="C3H1-type" evidence="21">
    <location>
        <begin position="1505"/>
        <end position="1533"/>
    </location>
</feature>
<dbReference type="GO" id="GO:0003723">
    <property type="term" value="F:RNA binding"/>
    <property type="evidence" value="ECO:0007669"/>
    <property type="project" value="TreeGrafter"/>
</dbReference>
<dbReference type="Proteomes" id="UP000198406">
    <property type="component" value="Unassembled WGS sequence"/>
</dbReference>
<dbReference type="Pfam" id="PF12295">
    <property type="entry name" value="Symplekin_C"/>
    <property type="match status" value="1"/>
</dbReference>
<keyword evidence="13" id="KW-0520">NAD</keyword>
<evidence type="ECO:0000256" key="9">
    <source>
        <dbReference type="ARBA" id="ARBA00022771"/>
    </source>
</evidence>
<evidence type="ECO:0000256" key="15">
    <source>
        <dbReference type="ARBA" id="ARBA00048342"/>
    </source>
</evidence>
<dbReference type="Gene3D" id="4.10.1000.10">
    <property type="entry name" value="Zinc finger, CCCH-type"/>
    <property type="match status" value="1"/>
</dbReference>
<sequence length="2016" mass="223259">MAMRSGGNMMRESLDDTLAGLQDDNLSDDDNAQPELQEQEMEIEDPLLLAIDDLEGRIVSALDDVRIHPGVRTSSAPGAPNIHEELATMLRPVLEVAAHTGPSIARTYYRGDGIEGIEASVEDVYERVVSDLVLPVVLEMAQSERNPAKLGASLEFFHNFWKECHKAGSWLDATTSGPQAGPYGAGGSHSSSAANPALKPLLQKRLAKRTAREAEILRYWVQASIACTEPGVLTSDEGEGAVASRGVLAACASLRPSLRHIAQRIKDTDDRGANRLYGPVMRMVEGVFKKLFLGNSGEAIRSACIKFLEIVILCCSFKAQDAVGKRRGPTAASDFSLDELPAGHPVITREALESVAEYAFTTLRGLTFLGGQIKIDANILSDMLMTSGGGGSPSSQVVSILKPAALAYLEIESNLPKEDTGNALAYKLDRSALEFEFELSQKSYTLSINAMQALAANRPAFFKEVSFCISRRAVQPPVYSETGVLSKSAVIAITSQLKSTCLAMLRNSLSITSKASDVLHSALKTYDMEIQADKALSMAKQATDLKTAGRAARNRANMYYEWDASDNDRSSRRQRETDDALAKMRAAKAARGLGHGIQLPTSMSDSIDLIMVNLNHLPSERPKRLTSESGKISISLDYIVDAIMTNGASLSQEEGHWYERDGSAAWNVDIESDEKYNLKENFVGLLSLNFESSGHEEEDEREKKRRKIVHDQIDLAASNALGRILASVTNFGSKYLGSLAGQVTSRLSFVLKNIHPSAAQEEQYNMAKQGISKMQGRYFDEETALSLFKFIEVHPLVASSLAADVMPMSDSNGVTTSIGQALLSEAFMQCCDDTVTESKWWKYDCTLALYVSLVVYAGEVANQKPTDEGRKKAAADACHRLQMVMTSLPRVTQTSVTLLAGLCDLEDITKKVVSAQRQTSQEAIAVAAATHAAKQAAEKRAKCGLLILRDLACQKTSAEIRKWAVNCAAAIASGRLPSHPKVQENCLGLVVNVLFTKNESLSDFVANAAKDELRYASNKAIECYDQIEKANKEADPKVLAAAKKNPYIAVSSEEKQVLEQMRGPALLFMAICLRIPEMIEVLFTLSSAEKADVLSKAVRANMFKLSKASAAKHGKIDIALKVAKMTGPNEVPLLLTFLENLASLSDRNNPDQDVIDVCYEIQEMKKPDGGEKDPRFVIPVVGYMLRKDLETRFVDFVAADDKVFMTALARMGERLHAQALLFREEQDEENPALRGMTLCEQLVLLHKLDFSSLDLPQQQKQRRYLSAIKLCLEEEEVYNDSVVMSALDHISGTFLTRGEKLPLAFMRTCILVCSQHESLHSWICNELLPRLLDGKIYEDPRQWEGWMRCAHMLENSGQRGVSSMSAIAKLPPEQLMQYRTKWTSSSGVQVAKRKAPMALLYDVRRTLEDTPYVTFLPKDKNQSPRLPLPKNNQKQCKMEEENTCQVEGKGSGQNERFSVRVKAEFILSERASCLPPIAPTIPVNSENPKSRKNRRKNKRLREENGDLEKMCLIHLRGDVCTHGDSCKFSHDIKAFLASRPPDIDQIEGGCPHYNLYGFCMYGATCRLGGSHLNLATGENLRKEGIVDASTRVLNLLDRDVQSQLRRNDYPFVCQKFNQKKKDDAHENRSAPEENESSEVLPDMTPLPEKSRRTIDFSNKVYIAPLTTVGNLPFRRVMKKLGADITCGEMAVASHILMGNASEWALLKRHVDEDIFGVQLAAGHADLFTRACELIENHTKVDFVDLNLGCPLDIINDKGAGAALMLRQNKIKDTIKGITQTISCPVTIKMRTGWDMAKPFAHELVAKIQNWGMGGVGAVMIHGRSRLQRYSKEADWDYISKAALNQDNSLPKIPVIGNGDIFSYKDYEESTSREGISSCAMLGRGALIKPWLPTEIKEKRQWDISATERLDILKDFVRFGLEHWGSDQKGVDNCRRFLLEWLSFLHRYVPIGLLETASQSMNQRVPPFMCGRSDLETLFLSSEASDWIRISEMLLGPVPEGFHFQPKHQAKSHSAEG</sequence>
<keyword evidence="12 19" id="KW-0560">Oxidoreductase</keyword>
<feature type="region of interest" description="Disordered" evidence="20">
    <location>
        <begin position="1415"/>
        <end position="1437"/>
    </location>
</feature>
<comment type="catalytic activity">
    <reaction evidence="16">
        <text>a 5,6-dihydrouridine in mRNA + NADP(+) = a uridine in mRNA + NADPH + H(+)</text>
        <dbReference type="Rhea" id="RHEA:69855"/>
        <dbReference type="Rhea" id="RHEA-COMP:14658"/>
        <dbReference type="Rhea" id="RHEA-COMP:17789"/>
        <dbReference type="ChEBI" id="CHEBI:15378"/>
        <dbReference type="ChEBI" id="CHEBI:57783"/>
        <dbReference type="ChEBI" id="CHEBI:58349"/>
        <dbReference type="ChEBI" id="CHEBI:65315"/>
        <dbReference type="ChEBI" id="CHEBI:74443"/>
    </reaction>
    <physiologicalReaction direction="right-to-left" evidence="16">
        <dbReference type="Rhea" id="RHEA:69857"/>
    </physiologicalReaction>
</comment>
<dbReference type="GO" id="GO:0102265">
    <property type="term" value="F:tRNA-dihydrouridine47 synthase activity"/>
    <property type="evidence" value="ECO:0007669"/>
    <property type="project" value="UniProtKB-EC"/>
</dbReference>
<dbReference type="GO" id="GO:0050660">
    <property type="term" value="F:flavin adenine dinucleotide binding"/>
    <property type="evidence" value="ECO:0007669"/>
    <property type="project" value="UniProtKB-UniRule"/>
</dbReference>
<organism evidence="22 23">
    <name type="scientific">Fistulifera solaris</name>
    <name type="common">Oleaginous diatom</name>
    <dbReference type="NCBI Taxonomy" id="1519565"/>
    <lineage>
        <taxon>Eukaryota</taxon>
        <taxon>Sar</taxon>
        <taxon>Stramenopiles</taxon>
        <taxon>Ochrophyta</taxon>
        <taxon>Bacillariophyta</taxon>
        <taxon>Bacillariophyceae</taxon>
        <taxon>Bacillariophycidae</taxon>
        <taxon>Naviculales</taxon>
        <taxon>Naviculaceae</taxon>
        <taxon>Fistulifera</taxon>
    </lineage>
</organism>
<comment type="cofactor">
    <cofactor evidence="1 19">
        <name>FMN</name>
        <dbReference type="ChEBI" id="CHEBI:58210"/>
    </cofactor>
</comment>
<keyword evidence="8" id="KW-0677">Repeat</keyword>
<dbReference type="Gene3D" id="3.20.20.70">
    <property type="entry name" value="Aldolase class I"/>
    <property type="match status" value="1"/>
</dbReference>
<dbReference type="PROSITE" id="PS01136">
    <property type="entry name" value="UPF0034"/>
    <property type="match status" value="1"/>
</dbReference>